<organism evidence="3">
    <name type="scientific">Soboliphyme baturini</name>
    <dbReference type="NCBI Taxonomy" id="241478"/>
    <lineage>
        <taxon>Eukaryota</taxon>
        <taxon>Metazoa</taxon>
        <taxon>Ecdysozoa</taxon>
        <taxon>Nematoda</taxon>
        <taxon>Enoplea</taxon>
        <taxon>Dorylaimia</taxon>
        <taxon>Dioctophymatida</taxon>
        <taxon>Dioctophymatoidea</taxon>
        <taxon>Soboliphymatidae</taxon>
        <taxon>Soboliphyme</taxon>
    </lineage>
</organism>
<accession>A0A183IT78</accession>
<reference evidence="1 2" key="2">
    <citation type="submission" date="2018-11" db="EMBL/GenBank/DDBJ databases">
        <authorList>
            <consortium name="Pathogen Informatics"/>
        </authorList>
    </citation>
    <scope>NUCLEOTIDE SEQUENCE [LARGE SCALE GENOMIC DNA]</scope>
</reference>
<proteinExistence type="predicted"/>
<evidence type="ECO:0000313" key="3">
    <source>
        <dbReference type="WBParaSite" id="SBAD_0000708801-mRNA-1"/>
    </source>
</evidence>
<dbReference type="WBParaSite" id="SBAD_0000708801-mRNA-1">
    <property type="protein sequence ID" value="SBAD_0000708801-mRNA-1"/>
    <property type="gene ID" value="SBAD_0000708801"/>
</dbReference>
<evidence type="ECO:0000313" key="2">
    <source>
        <dbReference type="Proteomes" id="UP000270296"/>
    </source>
</evidence>
<protein>
    <submittedName>
        <fullName evidence="3">NAC domain-containing protein</fullName>
    </submittedName>
</protein>
<gene>
    <name evidence="1" type="ORF">SBAD_LOCUS6825</name>
</gene>
<name>A0A183IT78_9BILA</name>
<dbReference type="Proteomes" id="UP000270296">
    <property type="component" value="Unassembled WGS sequence"/>
</dbReference>
<dbReference type="AlphaFoldDB" id="A0A183IT78"/>
<keyword evidence="2" id="KW-1185">Reference proteome</keyword>
<dbReference type="OrthoDB" id="5915394at2759"/>
<reference evidence="3" key="1">
    <citation type="submission" date="2016-06" db="UniProtKB">
        <authorList>
            <consortium name="WormBaseParasite"/>
        </authorList>
    </citation>
    <scope>IDENTIFICATION</scope>
</reference>
<sequence length="179" mass="20180">MGAATVLLVITPNYNELGTNDKVVLFNQTLFPWDKNKSNEMFDSNYYSLIESINSELDEDCYCKVYPNDAQKKDCSILARFRNCHFQSLGASYPDSLQSSSDLEWEHEETVLSFMESDLFAQNTNSRSFWSSSPIRRRAVRIAGGVQGDENDLLDVDTLQLLAEIDSMANSIHTAIPSS</sequence>
<dbReference type="EMBL" id="UZAM01010076">
    <property type="protein sequence ID" value="VDP10907.1"/>
    <property type="molecule type" value="Genomic_DNA"/>
</dbReference>
<evidence type="ECO:0000313" key="1">
    <source>
        <dbReference type="EMBL" id="VDP10907.1"/>
    </source>
</evidence>